<dbReference type="EMBL" id="CAJOBJ010262439">
    <property type="protein sequence ID" value="CAF5115940.1"/>
    <property type="molecule type" value="Genomic_DNA"/>
</dbReference>
<organism evidence="1 2">
    <name type="scientific">Rotaria magnacalcarata</name>
    <dbReference type="NCBI Taxonomy" id="392030"/>
    <lineage>
        <taxon>Eukaryota</taxon>
        <taxon>Metazoa</taxon>
        <taxon>Spiralia</taxon>
        <taxon>Gnathifera</taxon>
        <taxon>Rotifera</taxon>
        <taxon>Eurotatoria</taxon>
        <taxon>Bdelloidea</taxon>
        <taxon>Philodinida</taxon>
        <taxon>Philodinidae</taxon>
        <taxon>Rotaria</taxon>
    </lineage>
</organism>
<name>A0A8S3FF75_9BILA</name>
<sequence length="175" mass="20275">THTQSKMALTIFLFNVSKLDGSTSKMDIIDENDDQSTFDKPAIKFIPEEDIPLLCAKVTFRGIHLWSNNVRIRNHTASFIARENKPKKFSFNIATVLVPDDKLKIEFFTSNSRKKRKKLIAIFEIMLECLIDTKYIDLREENLCDTNNHLIETTVQLRLYYTPPDIDQQMAGLGY</sequence>
<protein>
    <submittedName>
        <fullName evidence="1">Uncharacterized protein</fullName>
    </submittedName>
</protein>
<dbReference type="InterPro" id="IPR035892">
    <property type="entry name" value="C2_domain_sf"/>
</dbReference>
<gene>
    <name evidence="1" type="ORF">GIL414_LOCUS63340</name>
</gene>
<dbReference type="Gene3D" id="2.60.40.150">
    <property type="entry name" value="C2 domain"/>
    <property type="match status" value="1"/>
</dbReference>
<evidence type="ECO:0000313" key="2">
    <source>
        <dbReference type="Proteomes" id="UP000681720"/>
    </source>
</evidence>
<dbReference type="Proteomes" id="UP000681720">
    <property type="component" value="Unassembled WGS sequence"/>
</dbReference>
<reference evidence="1" key="1">
    <citation type="submission" date="2021-02" db="EMBL/GenBank/DDBJ databases">
        <authorList>
            <person name="Nowell W R."/>
        </authorList>
    </citation>
    <scope>NUCLEOTIDE SEQUENCE</scope>
</reference>
<proteinExistence type="predicted"/>
<dbReference type="AlphaFoldDB" id="A0A8S3FF75"/>
<accession>A0A8S3FF75</accession>
<comment type="caution">
    <text evidence="1">The sequence shown here is derived from an EMBL/GenBank/DDBJ whole genome shotgun (WGS) entry which is preliminary data.</text>
</comment>
<feature type="non-terminal residue" evidence="1">
    <location>
        <position position="175"/>
    </location>
</feature>
<feature type="non-terminal residue" evidence="1">
    <location>
        <position position="1"/>
    </location>
</feature>
<evidence type="ECO:0000313" key="1">
    <source>
        <dbReference type="EMBL" id="CAF5115940.1"/>
    </source>
</evidence>